<reference evidence="1" key="1">
    <citation type="submission" date="2015-07" db="EMBL/GenBank/DDBJ databases">
        <title>Draft genome sequence of Streptomyces fradiae, a resistant strain to nitron-oligomycin.</title>
        <authorList>
            <person name="Vatlin A.A."/>
            <person name="Bekker O.B."/>
            <person name="Danilenko V.N."/>
        </authorList>
    </citation>
    <scope>NUCLEOTIDE SEQUENCE</scope>
    <source>
        <strain evidence="1">Olg1-1</strain>
    </source>
</reference>
<evidence type="ECO:0000313" key="1">
    <source>
        <dbReference type="EMBL" id="KNE81397.1"/>
    </source>
</evidence>
<protein>
    <submittedName>
        <fullName evidence="1">Uncharacterized protein</fullName>
    </submittedName>
</protein>
<proteinExistence type="predicted"/>
<name>A0ACC4WAG9_STRFR</name>
<evidence type="ECO:0000313" key="2">
    <source>
        <dbReference type="Proteomes" id="UP000037185"/>
    </source>
</evidence>
<gene>
    <name evidence="1" type="ORF">ADZ36_16590</name>
</gene>
<sequence length="209" mass="22195">MPDTTTPTTPAPHLFTTRQALDHAMTATGTWKALHAAVHASTPRLTSHAHPNPGSKPVCGLRFTEDTPHTGQARTKGTVLITPDGHLTIRAYTVPGHRWLTALSHLGAFPSPPCPGTPTADTATPLWTLRPHVKNRSFSGHLQPADHLQAATLTELPDTNGDINKALLTMAPGNRATDPAKRAACPAGWLLALSFFHVLTTGAPARPQP</sequence>
<dbReference type="EMBL" id="LGSP01000030">
    <property type="protein sequence ID" value="KNE81397.1"/>
    <property type="molecule type" value="Genomic_DNA"/>
</dbReference>
<keyword evidence="2" id="KW-1185">Reference proteome</keyword>
<accession>A0ACC4WAG9</accession>
<dbReference type="Proteomes" id="UP000037185">
    <property type="component" value="Unassembled WGS sequence"/>
</dbReference>
<comment type="caution">
    <text evidence="1">The sequence shown here is derived from an EMBL/GenBank/DDBJ whole genome shotgun (WGS) entry which is preliminary data.</text>
</comment>
<organism evidence="1 2">
    <name type="scientific">Streptomyces fradiae</name>
    <name type="common">Streptomyces roseoflavus</name>
    <dbReference type="NCBI Taxonomy" id="1906"/>
    <lineage>
        <taxon>Bacteria</taxon>
        <taxon>Bacillati</taxon>
        <taxon>Actinomycetota</taxon>
        <taxon>Actinomycetes</taxon>
        <taxon>Kitasatosporales</taxon>
        <taxon>Streptomycetaceae</taxon>
        <taxon>Streptomyces</taxon>
    </lineage>
</organism>